<name>A0A100WT12_MYCFO</name>
<evidence type="ECO:0000259" key="3">
    <source>
        <dbReference type="Pfam" id="PF17853"/>
    </source>
</evidence>
<protein>
    <submittedName>
        <fullName evidence="4">PucR family transcriptional regulator</fullName>
    </submittedName>
</protein>
<dbReference type="InterPro" id="IPR042070">
    <property type="entry name" value="PucR_C-HTH_sf"/>
</dbReference>
<gene>
    <name evidence="4" type="ORF">RMCFA_3877</name>
</gene>
<reference evidence="5" key="2">
    <citation type="submission" date="2016-02" db="EMBL/GenBank/DDBJ databases">
        <title>Draft genome sequence of five rapidly growing Mycobacterium species.</title>
        <authorList>
            <person name="Katahira K."/>
            <person name="Gotou Y."/>
            <person name="Iida K."/>
            <person name="Ogura Y."/>
            <person name="Hayashi T."/>
        </authorList>
    </citation>
    <scope>NUCLEOTIDE SEQUENCE [LARGE SCALE GENOMIC DNA]</scope>
    <source>
        <strain evidence="5">JCM6368</strain>
    </source>
</reference>
<evidence type="ECO:0000313" key="5">
    <source>
        <dbReference type="Proteomes" id="UP000069705"/>
    </source>
</evidence>
<dbReference type="Pfam" id="PF13556">
    <property type="entry name" value="HTH_30"/>
    <property type="match status" value="1"/>
</dbReference>
<dbReference type="Proteomes" id="UP000069705">
    <property type="component" value="Unassembled WGS sequence"/>
</dbReference>
<dbReference type="PANTHER" id="PTHR33744">
    <property type="entry name" value="CARBOHYDRATE DIACID REGULATOR"/>
    <property type="match status" value="1"/>
</dbReference>
<proteinExistence type="inferred from homology"/>
<dbReference type="PANTHER" id="PTHR33744:SF1">
    <property type="entry name" value="DNA-BINDING TRANSCRIPTIONAL ACTIVATOR ADER"/>
    <property type="match status" value="1"/>
</dbReference>
<dbReference type="InterPro" id="IPR051448">
    <property type="entry name" value="CdaR-like_regulators"/>
</dbReference>
<accession>A0A100WT12</accession>
<dbReference type="EMBL" id="BCSZ01000035">
    <property type="protein sequence ID" value="GAT03765.1"/>
    <property type="molecule type" value="Genomic_DNA"/>
</dbReference>
<dbReference type="AlphaFoldDB" id="A0A100WT12"/>
<dbReference type="Pfam" id="PF17853">
    <property type="entry name" value="GGDEF_2"/>
    <property type="match status" value="1"/>
</dbReference>
<comment type="caution">
    <text evidence="4">The sequence shown here is derived from an EMBL/GenBank/DDBJ whole genome shotgun (WGS) entry which is preliminary data.</text>
</comment>
<feature type="domain" description="PucR C-terminal helix-turn-helix" evidence="2">
    <location>
        <begin position="352"/>
        <end position="405"/>
    </location>
</feature>
<evidence type="ECO:0000313" key="4">
    <source>
        <dbReference type="EMBL" id="GAT03765.1"/>
    </source>
</evidence>
<reference evidence="4 5" key="1">
    <citation type="journal article" date="2016" name="Genome Announc.">
        <title>Draft Genome Sequences of Five Rapidly Growing Mycobacterium Species, M. thermoresistibile, M. fortuitum subsp. acetamidolyticum, M. canariasense, M. brisbanense, and M. novocastrense.</title>
        <authorList>
            <person name="Katahira K."/>
            <person name="Ogura Y."/>
            <person name="Gotoh Y."/>
            <person name="Hayashi T."/>
        </authorList>
    </citation>
    <scope>NUCLEOTIDE SEQUENCE [LARGE SCALE GENOMIC DNA]</scope>
    <source>
        <strain evidence="4 5">JCM6368</strain>
    </source>
</reference>
<comment type="similarity">
    <text evidence="1">Belongs to the CdaR family.</text>
</comment>
<feature type="domain" description="CdaR GGDEF-like" evidence="3">
    <location>
        <begin position="197"/>
        <end position="304"/>
    </location>
</feature>
<evidence type="ECO:0000256" key="1">
    <source>
        <dbReference type="ARBA" id="ARBA00006754"/>
    </source>
</evidence>
<organism evidence="4 5">
    <name type="scientific">Mycolicibacterium fortuitum subsp. acetamidolyticum</name>
    <dbReference type="NCBI Taxonomy" id="144550"/>
    <lineage>
        <taxon>Bacteria</taxon>
        <taxon>Bacillati</taxon>
        <taxon>Actinomycetota</taxon>
        <taxon>Actinomycetes</taxon>
        <taxon>Mycobacteriales</taxon>
        <taxon>Mycobacteriaceae</taxon>
        <taxon>Mycolicibacterium</taxon>
    </lineage>
</organism>
<sequence>MVHSAHMEELWPVPSERVRELMRIVAERMLRSSDAIVEQMFDATQRETRYRAVVEDPVLAEGDRRMNRAYLIHWLTASIQNPGRRVPPCEDPETMRYARDLVRRGMDTDDLGSWRAGQRAAWRGWVEACFAATADHDELRELLEVSGYSITTFADDSMSALAAYVEEERVGLARGAHAERQTTVQLLLEGAPISRARAESRLGYALTGSHVGVIVWVDSADSAHMLEAAAERVMRACGAGRRLTLVASAASLWLWVPARTVPPVPVLDDALADLPGCRVALGRPGIDIDGFRRTHLDAAGAQRVLVRLGSGRRVARYEDVQLVAVMAADMAQAEQFVVDTLGDLATADAVLRLTVLTYVQERFNGSSTAELLFTHRNTIERRLNRANQLLPRPLADNATSVVAALMFLQLREGH</sequence>
<evidence type="ECO:0000259" key="2">
    <source>
        <dbReference type="Pfam" id="PF13556"/>
    </source>
</evidence>
<dbReference type="InterPro" id="IPR025736">
    <property type="entry name" value="PucR_C-HTH_dom"/>
</dbReference>
<dbReference type="InterPro" id="IPR041522">
    <property type="entry name" value="CdaR_GGDEF"/>
</dbReference>
<dbReference type="Gene3D" id="1.10.10.2840">
    <property type="entry name" value="PucR C-terminal helix-turn-helix domain"/>
    <property type="match status" value="1"/>
</dbReference>